<comment type="similarity">
    <text evidence="2">Belongs to the RNase K family.</text>
</comment>
<evidence type="ECO:0000313" key="9">
    <source>
        <dbReference type="WBParaSite" id="TCNE_0001521701-mRNA-1"/>
    </source>
</evidence>
<keyword evidence="4 6" id="KW-1133">Transmembrane helix</keyword>
<dbReference type="GO" id="GO:0016020">
    <property type="term" value="C:membrane"/>
    <property type="evidence" value="ECO:0007669"/>
    <property type="project" value="UniProtKB-SubCell"/>
</dbReference>
<organism evidence="8 9">
    <name type="scientific">Toxocara canis</name>
    <name type="common">Canine roundworm</name>
    <dbReference type="NCBI Taxonomy" id="6265"/>
    <lineage>
        <taxon>Eukaryota</taxon>
        <taxon>Metazoa</taxon>
        <taxon>Ecdysozoa</taxon>
        <taxon>Nematoda</taxon>
        <taxon>Chromadorea</taxon>
        <taxon>Rhabditida</taxon>
        <taxon>Spirurina</taxon>
        <taxon>Ascaridomorpha</taxon>
        <taxon>Ascaridoidea</taxon>
        <taxon>Toxocaridae</taxon>
        <taxon>Toxocara</taxon>
    </lineage>
</organism>
<protein>
    <submittedName>
        <fullName evidence="9">Transmembrane protein 205</fullName>
    </submittedName>
</protein>
<reference evidence="9" key="1">
    <citation type="submission" date="2016-06" db="UniProtKB">
        <authorList>
            <consortium name="WormBaseParasite"/>
        </authorList>
    </citation>
    <scope>IDENTIFICATION</scope>
</reference>
<feature type="transmembrane region" description="Helical" evidence="6">
    <location>
        <begin position="7"/>
        <end position="30"/>
    </location>
</feature>
<reference evidence="7 8" key="2">
    <citation type="submission" date="2018-11" db="EMBL/GenBank/DDBJ databases">
        <authorList>
            <consortium name="Pathogen Informatics"/>
        </authorList>
    </citation>
    <scope>NUCLEOTIDE SEQUENCE [LARGE SCALE GENOMIC DNA]</scope>
</reference>
<sequence>MVCGPKCIGFIMGISLWGVIFMLILGGLFYNESVGLLEDLPGEDMNIARSNWTARRENIKQLYHQNALNSWIAGAIHLAIFLAAGLRLCCLR</sequence>
<proteinExistence type="inferred from homology"/>
<evidence type="ECO:0000313" key="8">
    <source>
        <dbReference type="Proteomes" id="UP000050794"/>
    </source>
</evidence>
<dbReference type="AlphaFoldDB" id="A0A183V396"/>
<keyword evidence="3 6" id="KW-0812">Transmembrane</keyword>
<evidence type="ECO:0000256" key="3">
    <source>
        <dbReference type="ARBA" id="ARBA00022692"/>
    </source>
</evidence>
<evidence type="ECO:0000256" key="5">
    <source>
        <dbReference type="ARBA" id="ARBA00023136"/>
    </source>
</evidence>
<keyword evidence="8" id="KW-1185">Reference proteome</keyword>
<accession>A0A183V396</accession>
<evidence type="ECO:0000256" key="6">
    <source>
        <dbReference type="SAM" id="Phobius"/>
    </source>
</evidence>
<gene>
    <name evidence="7" type="ORF">TCNE_LOCUS15216</name>
</gene>
<dbReference type="GO" id="GO:0004521">
    <property type="term" value="F:RNA endonuclease activity"/>
    <property type="evidence" value="ECO:0007669"/>
    <property type="project" value="InterPro"/>
</dbReference>
<feature type="transmembrane region" description="Helical" evidence="6">
    <location>
        <begin position="71"/>
        <end position="90"/>
    </location>
</feature>
<dbReference type="EMBL" id="UYWY01022709">
    <property type="protein sequence ID" value="VDM46537.1"/>
    <property type="molecule type" value="Genomic_DNA"/>
</dbReference>
<evidence type="ECO:0000256" key="2">
    <source>
        <dbReference type="ARBA" id="ARBA00008458"/>
    </source>
</evidence>
<evidence type="ECO:0000256" key="1">
    <source>
        <dbReference type="ARBA" id="ARBA00004141"/>
    </source>
</evidence>
<name>A0A183V396_TOXCA</name>
<dbReference type="InterPro" id="IPR026770">
    <property type="entry name" value="RNase_K"/>
</dbReference>
<evidence type="ECO:0000256" key="4">
    <source>
        <dbReference type="ARBA" id="ARBA00022989"/>
    </source>
</evidence>
<dbReference type="WBParaSite" id="TCNE_0001521701-mRNA-1">
    <property type="protein sequence ID" value="TCNE_0001521701-mRNA-1"/>
    <property type="gene ID" value="TCNE_0001521701"/>
</dbReference>
<dbReference type="PANTHER" id="PTHR31733">
    <property type="entry name" value="RIBONUCLEASE KAPPA"/>
    <property type="match status" value="1"/>
</dbReference>
<dbReference type="Proteomes" id="UP000050794">
    <property type="component" value="Unassembled WGS sequence"/>
</dbReference>
<comment type="subcellular location">
    <subcellularLocation>
        <location evidence="1">Membrane</location>
        <topology evidence="1">Multi-pass membrane protein</topology>
    </subcellularLocation>
</comment>
<keyword evidence="5 6" id="KW-0472">Membrane</keyword>
<evidence type="ECO:0000313" key="7">
    <source>
        <dbReference type="EMBL" id="VDM46537.1"/>
    </source>
</evidence>